<evidence type="ECO:0000313" key="2">
    <source>
        <dbReference type="EMBL" id="KNZ53461.1"/>
    </source>
</evidence>
<comment type="caution">
    <text evidence="2">The sequence shown here is derived from an EMBL/GenBank/DDBJ whole genome shotgun (WGS) entry which is preliminary data.</text>
</comment>
<feature type="compositionally biased region" description="Polar residues" evidence="1">
    <location>
        <begin position="357"/>
        <end position="369"/>
    </location>
</feature>
<sequence length="411" mass="48338">MQDLVKQLFFVSFNLLKKYHCFIYFTRIFAPQFVWSGLIYQSLLHHFCWGSQKRLIYHNWESETQTKLSCILPANTESQVKLNNIPFNFRKPDFVQFIPVDLDGCSRKNLKLIQLRCFILPELCSPQRIPFGEPRKNTRTKKNVHEGLEFFLLLWPLSSKSQDDWSFSVITVIPWIWKQMATGNTRERERERKILVVRVDSDINRRESKRKLRCGKKTYSNGPLGVVILVVLFEVEGHQIEYLFNLNFELENDSIFNLGYTKNSVESNGRKNEIEINWLILVKETELQRLTCGQRTIKKVGTLDLFLLSSFLFSLSLHQIKPIEVQDYSPGNSSKHPFDLNLPIISIHKTQKTKLTPFTQSYPPQNPTRTEYMDFYPSEGGQRMQDKQSRRPPDTQSSHFPTHWINHFSPL</sequence>
<accession>A0A0L6UY42</accession>
<gene>
    <name evidence="2" type="ORF">VP01_3231g2</name>
</gene>
<dbReference type="EMBL" id="LAVV01008204">
    <property type="protein sequence ID" value="KNZ53461.1"/>
    <property type="molecule type" value="Genomic_DNA"/>
</dbReference>
<evidence type="ECO:0000256" key="1">
    <source>
        <dbReference type="SAM" id="MobiDB-lite"/>
    </source>
</evidence>
<evidence type="ECO:0000313" key="3">
    <source>
        <dbReference type="Proteomes" id="UP000037035"/>
    </source>
</evidence>
<proteinExistence type="predicted"/>
<dbReference type="AlphaFoldDB" id="A0A0L6UY42"/>
<organism evidence="2 3">
    <name type="scientific">Puccinia sorghi</name>
    <dbReference type="NCBI Taxonomy" id="27349"/>
    <lineage>
        <taxon>Eukaryota</taxon>
        <taxon>Fungi</taxon>
        <taxon>Dikarya</taxon>
        <taxon>Basidiomycota</taxon>
        <taxon>Pucciniomycotina</taxon>
        <taxon>Pucciniomycetes</taxon>
        <taxon>Pucciniales</taxon>
        <taxon>Pucciniaceae</taxon>
        <taxon>Puccinia</taxon>
    </lineage>
</organism>
<reference evidence="2 3" key="1">
    <citation type="submission" date="2015-08" db="EMBL/GenBank/DDBJ databases">
        <title>Next Generation Sequencing and Analysis of the Genome of Puccinia sorghi L Schw, the Causal Agent of Maize Common Rust.</title>
        <authorList>
            <person name="Rochi L."/>
            <person name="Burguener G."/>
            <person name="Darino M."/>
            <person name="Turjanski A."/>
            <person name="Kreff E."/>
            <person name="Dieguez M.J."/>
            <person name="Sacco F."/>
        </authorList>
    </citation>
    <scope>NUCLEOTIDE SEQUENCE [LARGE SCALE GENOMIC DNA]</scope>
    <source>
        <strain evidence="2 3">RO10H11247</strain>
    </source>
</reference>
<name>A0A0L6UY42_9BASI</name>
<dbReference type="Proteomes" id="UP000037035">
    <property type="component" value="Unassembled WGS sequence"/>
</dbReference>
<keyword evidence="3" id="KW-1185">Reference proteome</keyword>
<protein>
    <submittedName>
        <fullName evidence="2">Uncharacterized protein</fullName>
    </submittedName>
</protein>
<feature type="region of interest" description="Disordered" evidence="1">
    <location>
        <begin position="357"/>
        <end position="401"/>
    </location>
</feature>
<feature type="compositionally biased region" description="Basic and acidic residues" evidence="1">
    <location>
        <begin position="384"/>
        <end position="393"/>
    </location>
</feature>
<dbReference type="VEuPathDB" id="FungiDB:VP01_3231g2"/>